<sequence>MTTARAFISSWVVPQLSSGSKRNNLGFGKLGFMRRASSCPYPRATLARSIVTWWRSPAGRFNCSPQSLRLDIIMGALSNGAGTTETWHESKEHVVDLTEFALEGAKITSVAHGVWRRVVKPGDTVVDATCGNGHDTLVLTNMVCIPEVLGSVYALDVQEDALANTSYLLDHKLDELQRKQVHLLQLCHSHLEKVVSNLPVRLVVFNLGYLPGGDKQLKTGAETTLRALKAASNVLQAGGLISVVAYTGHPGGLEEYETVKQFGASLPSEAWICSHHEWINRPLSARLVFLLKR</sequence>
<reference evidence="1" key="1">
    <citation type="submission" date="2024-02" db="EMBL/GenBank/DDBJ databases">
        <authorList>
            <consortium name="ELIXIR-Norway"/>
            <consortium name="Elixir Norway"/>
        </authorList>
    </citation>
    <scope>NUCLEOTIDE SEQUENCE</scope>
</reference>
<dbReference type="InterPro" id="IPR010719">
    <property type="entry name" value="MnmM_MeTrfase"/>
</dbReference>
<evidence type="ECO:0000313" key="1">
    <source>
        <dbReference type="EMBL" id="CAK9199413.1"/>
    </source>
</evidence>
<dbReference type="Gene3D" id="3.40.50.150">
    <property type="entry name" value="Vaccinia Virus protein VP39"/>
    <property type="match status" value="1"/>
</dbReference>
<dbReference type="Proteomes" id="UP001497512">
    <property type="component" value="Chromosome 12"/>
</dbReference>
<dbReference type="InterPro" id="IPR029063">
    <property type="entry name" value="SAM-dependent_MTases_sf"/>
</dbReference>
<organism evidence="1 2">
    <name type="scientific">Sphagnum troendelagicum</name>
    <dbReference type="NCBI Taxonomy" id="128251"/>
    <lineage>
        <taxon>Eukaryota</taxon>
        <taxon>Viridiplantae</taxon>
        <taxon>Streptophyta</taxon>
        <taxon>Embryophyta</taxon>
        <taxon>Bryophyta</taxon>
        <taxon>Sphagnophytina</taxon>
        <taxon>Sphagnopsida</taxon>
        <taxon>Sphagnales</taxon>
        <taxon>Sphagnaceae</taxon>
        <taxon>Sphagnum</taxon>
    </lineage>
</organism>
<evidence type="ECO:0008006" key="3">
    <source>
        <dbReference type="Google" id="ProtNLM"/>
    </source>
</evidence>
<dbReference type="Pfam" id="PF06962">
    <property type="entry name" value="rRNA_methylase"/>
    <property type="match status" value="1"/>
</dbReference>
<keyword evidence="2" id="KW-1185">Reference proteome</keyword>
<protein>
    <recommendedName>
        <fullName evidence="3">rRNA methylase</fullName>
    </recommendedName>
</protein>
<dbReference type="PANTHER" id="PTHR35276:SF1">
    <property type="entry name" value="TRNA (MNM(5)S(2)U34)-METHYLTRANSFERASE, CHLOROPLASTIC"/>
    <property type="match status" value="1"/>
</dbReference>
<accession>A0ABP0TLD2</accession>
<proteinExistence type="predicted"/>
<evidence type="ECO:0000313" key="2">
    <source>
        <dbReference type="Proteomes" id="UP001497512"/>
    </source>
</evidence>
<name>A0ABP0TLD2_9BRYO</name>
<gene>
    <name evidence="1" type="ORF">CSSPTR1EN2_LOCUS4924</name>
</gene>
<dbReference type="SUPFAM" id="SSF53335">
    <property type="entry name" value="S-adenosyl-L-methionine-dependent methyltransferases"/>
    <property type="match status" value="1"/>
</dbReference>
<dbReference type="PANTHER" id="PTHR35276">
    <property type="entry name" value="S-ADENOSYL-L-METHIONINE-DEPENDENT METHYLTRANSFERASES SUPERFAMILY PROTEIN"/>
    <property type="match status" value="1"/>
</dbReference>
<dbReference type="EMBL" id="OZ019904">
    <property type="protein sequence ID" value="CAK9199413.1"/>
    <property type="molecule type" value="Genomic_DNA"/>
</dbReference>